<evidence type="ECO:0000256" key="4">
    <source>
        <dbReference type="ARBA" id="ARBA00023139"/>
    </source>
</evidence>
<dbReference type="Gene3D" id="3.40.190.10">
    <property type="entry name" value="Periplasmic binding protein-like II"/>
    <property type="match status" value="2"/>
</dbReference>
<dbReference type="SUPFAM" id="SSF53850">
    <property type="entry name" value="Periplasmic binding protein-like II"/>
    <property type="match status" value="1"/>
</dbReference>
<organism evidence="8 9">
    <name type="scientific">Paenibacillus antri</name>
    <dbReference type="NCBI Taxonomy" id="2582848"/>
    <lineage>
        <taxon>Bacteria</taxon>
        <taxon>Bacillati</taxon>
        <taxon>Bacillota</taxon>
        <taxon>Bacilli</taxon>
        <taxon>Bacillales</taxon>
        <taxon>Paenibacillaceae</taxon>
        <taxon>Paenibacillus</taxon>
    </lineage>
</organism>
<keyword evidence="2 7" id="KW-0732">Signal</keyword>
<comment type="caution">
    <text evidence="8">The sequence shown here is derived from an EMBL/GenBank/DDBJ whole genome shotgun (WGS) entry which is preliminary data.</text>
</comment>
<feature type="region of interest" description="Disordered" evidence="6">
    <location>
        <begin position="22"/>
        <end position="56"/>
    </location>
</feature>
<evidence type="ECO:0000256" key="7">
    <source>
        <dbReference type="SAM" id="SignalP"/>
    </source>
</evidence>
<dbReference type="CDD" id="cd13580">
    <property type="entry name" value="PBP2_AlgQ_like_1"/>
    <property type="match status" value="1"/>
</dbReference>
<evidence type="ECO:0000313" key="8">
    <source>
        <dbReference type="EMBL" id="TLS49221.1"/>
    </source>
</evidence>
<evidence type="ECO:0000256" key="6">
    <source>
        <dbReference type="SAM" id="MobiDB-lite"/>
    </source>
</evidence>
<accession>A0A5R9G0C7</accession>
<name>A0A5R9G0C7_9BACL</name>
<reference evidence="8 9" key="1">
    <citation type="submission" date="2019-05" db="EMBL/GenBank/DDBJ databases">
        <authorList>
            <person name="Narsing Rao M.P."/>
            <person name="Li W.J."/>
        </authorList>
    </citation>
    <scope>NUCLEOTIDE SEQUENCE [LARGE SCALE GENOMIC DNA]</scope>
    <source>
        <strain evidence="8 9">SYSU_K30003</strain>
    </source>
</reference>
<proteinExistence type="predicted"/>
<dbReference type="RefSeq" id="WP_138197419.1">
    <property type="nucleotide sequence ID" value="NZ_VCIW01000023.1"/>
</dbReference>
<dbReference type="OrthoDB" id="9787283at2"/>
<dbReference type="PROSITE" id="PS51257">
    <property type="entry name" value="PROKAR_LIPOPROTEIN"/>
    <property type="match status" value="1"/>
</dbReference>
<dbReference type="AlphaFoldDB" id="A0A5R9G0C7"/>
<keyword evidence="5" id="KW-0449">Lipoprotein</keyword>
<dbReference type="Proteomes" id="UP000309676">
    <property type="component" value="Unassembled WGS sequence"/>
</dbReference>
<dbReference type="PANTHER" id="PTHR43649">
    <property type="entry name" value="ARABINOSE-BINDING PROTEIN-RELATED"/>
    <property type="match status" value="1"/>
</dbReference>
<evidence type="ECO:0000256" key="5">
    <source>
        <dbReference type="ARBA" id="ARBA00023288"/>
    </source>
</evidence>
<feature type="signal peptide" evidence="7">
    <location>
        <begin position="1"/>
        <end position="20"/>
    </location>
</feature>
<gene>
    <name evidence="8" type="ORF">FE782_26710</name>
</gene>
<dbReference type="InterPro" id="IPR006059">
    <property type="entry name" value="SBP"/>
</dbReference>
<evidence type="ECO:0000256" key="1">
    <source>
        <dbReference type="ARBA" id="ARBA00022475"/>
    </source>
</evidence>
<evidence type="ECO:0000256" key="3">
    <source>
        <dbReference type="ARBA" id="ARBA00023136"/>
    </source>
</evidence>
<evidence type="ECO:0000313" key="9">
    <source>
        <dbReference type="Proteomes" id="UP000309676"/>
    </source>
</evidence>
<keyword evidence="4" id="KW-0564">Palmitate</keyword>
<sequence length="522" mass="57382">MANKRASMLLAAFTALAVTAGCGSASTGGSNEPEQPANNAGTGAQAETKTEPEAPKEPFKLSIMANLHTPEVPSDKIEKLVEEATNTELDIQWVPDGTYDEKMNASFATGTLPQATYIKNQTSLIMLRDAIRNNQFWEIGPLLEQYPNLSKLNPEVLKNTSVDGKIYALYQERPLSRQGLIYRKDWADKLGLSAPTNVDELYAMLKAFAENDPDGNGAKDTIGLTDRSDLVYGAFKSVSSWFGTPNGWGELDGKLTPEFMFPQYMETMKYIKKLHEEGLINQDFPVTSKTDQQNLLITGKAGAYIGSMGDVVSLDSKITEVNPNALLDVQNKINGPDGKFGIWAIPGYGSVVLFPKSAVKSEDELKNILAFYDKLMSPELANLIYWGVEGEHYTMEGGKVVPIEDTKITDRDVKPYQALQIGGISTIDGFFEAKHLLPAKEKAEQLIVDNNNYLIHDPTAPLDSATFTQDGVRLQELIKDATYKFMLGDIDEAGFQAAVDTWLKQGGQKIIDEFNASYAQAK</sequence>
<keyword evidence="1" id="KW-1003">Cell membrane</keyword>
<keyword evidence="9" id="KW-1185">Reference proteome</keyword>
<feature type="chain" id="PRO_5039654053" evidence="7">
    <location>
        <begin position="21"/>
        <end position="522"/>
    </location>
</feature>
<dbReference type="InterPro" id="IPR050490">
    <property type="entry name" value="Bact_solute-bd_prot1"/>
</dbReference>
<protein>
    <submittedName>
        <fullName evidence="8">Extracellular solute-binding protein</fullName>
    </submittedName>
</protein>
<keyword evidence="3" id="KW-0472">Membrane</keyword>
<dbReference type="Pfam" id="PF01547">
    <property type="entry name" value="SBP_bac_1"/>
    <property type="match status" value="1"/>
</dbReference>
<evidence type="ECO:0000256" key="2">
    <source>
        <dbReference type="ARBA" id="ARBA00022729"/>
    </source>
</evidence>
<feature type="compositionally biased region" description="Polar residues" evidence="6">
    <location>
        <begin position="32"/>
        <end position="42"/>
    </location>
</feature>
<dbReference type="PANTHER" id="PTHR43649:SF33">
    <property type="entry name" value="POLYGALACTURONAN_RHAMNOGALACTURONAN-BINDING PROTEIN YTCQ"/>
    <property type="match status" value="1"/>
</dbReference>
<dbReference type="EMBL" id="VCIW01000023">
    <property type="protein sequence ID" value="TLS49221.1"/>
    <property type="molecule type" value="Genomic_DNA"/>
</dbReference>